<dbReference type="Proteomes" id="UP001596378">
    <property type="component" value="Unassembled WGS sequence"/>
</dbReference>
<proteinExistence type="predicted"/>
<dbReference type="Pfam" id="PF12833">
    <property type="entry name" value="HTH_18"/>
    <property type="match status" value="1"/>
</dbReference>
<dbReference type="SMART" id="SM00342">
    <property type="entry name" value="HTH_ARAC"/>
    <property type="match status" value="1"/>
</dbReference>
<evidence type="ECO:0000256" key="2">
    <source>
        <dbReference type="ARBA" id="ARBA00023125"/>
    </source>
</evidence>
<dbReference type="InterPro" id="IPR011051">
    <property type="entry name" value="RmlC_Cupin_sf"/>
</dbReference>
<dbReference type="InterPro" id="IPR009057">
    <property type="entry name" value="Homeodomain-like_sf"/>
</dbReference>
<keyword evidence="6" id="KW-1185">Reference proteome</keyword>
<dbReference type="PANTHER" id="PTHR43280:SF28">
    <property type="entry name" value="HTH-TYPE TRANSCRIPTIONAL ACTIVATOR RHAS"/>
    <property type="match status" value="1"/>
</dbReference>
<dbReference type="SUPFAM" id="SSF51182">
    <property type="entry name" value="RmlC-like cupins"/>
    <property type="match status" value="1"/>
</dbReference>
<keyword evidence="3" id="KW-0804">Transcription</keyword>
<dbReference type="InterPro" id="IPR014710">
    <property type="entry name" value="RmlC-like_jellyroll"/>
</dbReference>
<organism evidence="5 6">
    <name type="scientific">Cohnella cellulosilytica</name>
    <dbReference type="NCBI Taxonomy" id="986710"/>
    <lineage>
        <taxon>Bacteria</taxon>
        <taxon>Bacillati</taxon>
        <taxon>Bacillota</taxon>
        <taxon>Bacilli</taxon>
        <taxon>Bacillales</taxon>
        <taxon>Paenibacillaceae</taxon>
        <taxon>Cohnella</taxon>
    </lineage>
</organism>
<sequence>MNIGSLFASALLEEHYSPRIYAYYFKHWNDYDMAFHRHDSTEIMYVIHGSCVVEWQEERPGPASARLGKGEFILLDAEVPHRLVVDGSCRMLNVEFGFVPHKGELPSVKTFAEKEASLRELLAVRRASLTLQDPDEVYHSLRSLVLELDYQGGDGKMLDRMLLMQLLIRIGRLRSESERSLAPQAGQYVKASIAYLVQNYDRPLTIREVAASVSLHPGYLQRLFKSQTGRTMIEYLTDIRMEKAKMLLERTAIPIADVSDYVGAGSRAYFHALFKKYTSMTPVEYRAAMDKQRLSEGLPAAMESDDS</sequence>
<dbReference type="PANTHER" id="PTHR43280">
    <property type="entry name" value="ARAC-FAMILY TRANSCRIPTIONAL REGULATOR"/>
    <property type="match status" value="1"/>
</dbReference>
<comment type="caution">
    <text evidence="5">The sequence shown here is derived from an EMBL/GenBank/DDBJ whole genome shotgun (WGS) entry which is preliminary data.</text>
</comment>
<dbReference type="Pfam" id="PF02311">
    <property type="entry name" value="AraC_binding"/>
    <property type="match status" value="1"/>
</dbReference>
<evidence type="ECO:0000313" key="6">
    <source>
        <dbReference type="Proteomes" id="UP001596378"/>
    </source>
</evidence>
<accession>A0ABW2F6V2</accession>
<reference evidence="6" key="1">
    <citation type="journal article" date="2019" name="Int. J. Syst. Evol. Microbiol.">
        <title>The Global Catalogue of Microorganisms (GCM) 10K type strain sequencing project: providing services to taxonomists for standard genome sequencing and annotation.</title>
        <authorList>
            <consortium name="The Broad Institute Genomics Platform"/>
            <consortium name="The Broad Institute Genome Sequencing Center for Infectious Disease"/>
            <person name="Wu L."/>
            <person name="Ma J."/>
        </authorList>
    </citation>
    <scope>NUCLEOTIDE SEQUENCE [LARGE SCALE GENOMIC DNA]</scope>
    <source>
        <strain evidence="6">KCTC 12907</strain>
    </source>
</reference>
<evidence type="ECO:0000256" key="3">
    <source>
        <dbReference type="ARBA" id="ARBA00023163"/>
    </source>
</evidence>
<dbReference type="InterPro" id="IPR018060">
    <property type="entry name" value="HTH_AraC"/>
</dbReference>
<dbReference type="Gene3D" id="2.60.120.10">
    <property type="entry name" value="Jelly Rolls"/>
    <property type="match status" value="1"/>
</dbReference>
<evidence type="ECO:0000256" key="1">
    <source>
        <dbReference type="ARBA" id="ARBA00023015"/>
    </source>
</evidence>
<name>A0ABW2F6V2_9BACL</name>
<feature type="domain" description="HTH araC/xylS-type" evidence="4">
    <location>
        <begin position="190"/>
        <end position="288"/>
    </location>
</feature>
<evidence type="ECO:0000259" key="4">
    <source>
        <dbReference type="PROSITE" id="PS01124"/>
    </source>
</evidence>
<dbReference type="PROSITE" id="PS01124">
    <property type="entry name" value="HTH_ARAC_FAMILY_2"/>
    <property type="match status" value="1"/>
</dbReference>
<keyword evidence="1" id="KW-0805">Transcription regulation</keyword>
<dbReference type="InterPro" id="IPR003313">
    <property type="entry name" value="AraC-bd"/>
</dbReference>
<dbReference type="EMBL" id="JBHTAI010000002">
    <property type="protein sequence ID" value="MFC7147523.1"/>
    <property type="molecule type" value="Genomic_DNA"/>
</dbReference>
<dbReference type="SUPFAM" id="SSF46689">
    <property type="entry name" value="Homeodomain-like"/>
    <property type="match status" value="1"/>
</dbReference>
<dbReference type="Gene3D" id="1.10.10.60">
    <property type="entry name" value="Homeodomain-like"/>
    <property type="match status" value="2"/>
</dbReference>
<dbReference type="RefSeq" id="WP_378051146.1">
    <property type="nucleotide sequence ID" value="NZ_JBHMDN010000033.1"/>
</dbReference>
<protein>
    <submittedName>
        <fullName evidence="5">AraC family transcriptional regulator</fullName>
    </submittedName>
</protein>
<evidence type="ECO:0000313" key="5">
    <source>
        <dbReference type="EMBL" id="MFC7147523.1"/>
    </source>
</evidence>
<keyword evidence="2" id="KW-0238">DNA-binding</keyword>
<gene>
    <name evidence="5" type="ORF">ACFQMJ_03155</name>
</gene>